<dbReference type="AlphaFoldDB" id="A0A843WMB5"/>
<proteinExistence type="predicted"/>
<accession>A0A843WMB5</accession>
<organism evidence="1 2">
    <name type="scientific">Colocasia esculenta</name>
    <name type="common">Wild taro</name>
    <name type="synonym">Arum esculentum</name>
    <dbReference type="NCBI Taxonomy" id="4460"/>
    <lineage>
        <taxon>Eukaryota</taxon>
        <taxon>Viridiplantae</taxon>
        <taxon>Streptophyta</taxon>
        <taxon>Embryophyta</taxon>
        <taxon>Tracheophyta</taxon>
        <taxon>Spermatophyta</taxon>
        <taxon>Magnoliopsida</taxon>
        <taxon>Liliopsida</taxon>
        <taxon>Araceae</taxon>
        <taxon>Aroideae</taxon>
        <taxon>Colocasieae</taxon>
        <taxon>Colocasia</taxon>
    </lineage>
</organism>
<feature type="non-terminal residue" evidence="1">
    <location>
        <position position="129"/>
    </location>
</feature>
<reference evidence="1" key="1">
    <citation type="submission" date="2017-07" db="EMBL/GenBank/DDBJ databases">
        <title>Taro Niue Genome Assembly and Annotation.</title>
        <authorList>
            <person name="Atibalentja N."/>
            <person name="Keating K."/>
            <person name="Fields C.J."/>
        </authorList>
    </citation>
    <scope>NUCLEOTIDE SEQUENCE</scope>
    <source>
        <strain evidence="1">Niue_2</strain>
        <tissue evidence="1">Leaf</tissue>
    </source>
</reference>
<gene>
    <name evidence="1" type="ORF">Taro_044591</name>
</gene>
<sequence length="129" mass="14397">HSLPPNCVRVNDTLIRSLFLILDPQVACSNPLHLGFFKISGLSAKPKPRIRLGFRQFPHVTLTHPVVSEVNDTPIGSLFLILDHRVACSDPFHLDSFKISGLSVEPKPGIRLGFHQFPYDTLTHPVVLE</sequence>
<comment type="caution">
    <text evidence="1">The sequence shown here is derived from an EMBL/GenBank/DDBJ whole genome shotgun (WGS) entry which is preliminary data.</text>
</comment>
<feature type="non-terminal residue" evidence="1">
    <location>
        <position position="1"/>
    </location>
</feature>
<dbReference type="Proteomes" id="UP000652761">
    <property type="component" value="Unassembled WGS sequence"/>
</dbReference>
<keyword evidence="2" id="KW-1185">Reference proteome</keyword>
<evidence type="ECO:0000313" key="1">
    <source>
        <dbReference type="EMBL" id="MQM11682.1"/>
    </source>
</evidence>
<name>A0A843WMB5_COLES</name>
<protein>
    <submittedName>
        <fullName evidence="1">Uncharacterized protein</fullName>
    </submittedName>
</protein>
<dbReference type="EMBL" id="NMUH01005059">
    <property type="protein sequence ID" value="MQM11682.1"/>
    <property type="molecule type" value="Genomic_DNA"/>
</dbReference>
<evidence type="ECO:0000313" key="2">
    <source>
        <dbReference type="Proteomes" id="UP000652761"/>
    </source>
</evidence>